<organism evidence="1 2">
    <name type="scientific">Paraburkholderia aspalathi</name>
    <dbReference type="NCBI Taxonomy" id="1324617"/>
    <lineage>
        <taxon>Bacteria</taxon>
        <taxon>Pseudomonadati</taxon>
        <taxon>Pseudomonadota</taxon>
        <taxon>Betaproteobacteria</taxon>
        <taxon>Burkholderiales</taxon>
        <taxon>Burkholderiaceae</taxon>
        <taxon>Paraburkholderia</taxon>
    </lineage>
</organism>
<proteinExistence type="predicted"/>
<dbReference type="Proteomes" id="UP000674425">
    <property type="component" value="Unassembled WGS sequence"/>
</dbReference>
<name>A0ABN7N1E2_9BURK</name>
<comment type="caution">
    <text evidence="1">The sequence shown here is derived from an EMBL/GenBank/DDBJ whole genome shotgun (WGS) entry which is preliminary data.</text>
</comment>
<dbReference type="RefSeq" id="WP_200621860.1">
    <property type="nucleotide sequence ID" value="NZ_CAJNAU010000105.1"/>
</dbReference>
<gene>
    <name evidence="1" type="ORF">R69658_06855</name>
</gene>
<evidence type="ECO:0000313" key="1">
    <source>
        <dbReference type="EMBL" id="CAE6844005.1"/>
    </source>
</evidence>
<dbReference type="EMBL" id="CAJNAU010000105">
    <property type="protein sequence ID" value="CAE6844005.1"/>
    <property type="molecule type" value="Genomic_DNA"/>
</dbReference>
<keyword evidence="2" id="KW-1185">Reference proteome</keyword>
<sequence>MSLIRPLSHPRIGAAAALYGVRQAFHHWQHNEFDCAGCENAILALIDAIDDTLERVSRSQQEWDNARGGVDFRMQMLEGAALVGGVGTFHAFVTGHRVRLVACGVLP</sequence>
<evidence type="ECO:0000313" key="2">
    <source>
        <dbReference type="Proteomes" id="UP000674425"/>
    </source>
</evidence>
<reference evidence="1 2" key="1">
    <citation type="submission" date="2021-02" db="EMBL/GenBank/DDBJ databases">
        <authorList>
            <person name="Vanwijnsberghe S."/>
        </authorList>
    </citation>
    <scope>NUCLEOTIDE SEQUENCE [LARGE SCALE GENOMIC DNA]</scope>
    <source>
        <strain evidence="1 2">R-69658</strain>
    </source>
</reference>
<accession>A0ABN7N1E2</accession>
<protein>
    <submittedName>
        <fullName evidence="1">Uncharacterized protein</fullName>
    </submittedName>
</protein>